<accession>A0A4C1SQG7</accession>
<proteinExistence type="predicted"/>
<reference evidence="1 2" key="1">
    <citation type="journal article" date="2019" name="Commun. Biol.">
        <title>The bagworm genome reveals a unique fibroin gene that provides high tensile strength.</title>
        <authorList>
            <person name="Kono N."/>
            <person name="Nakamura H."/>
            <person name="Ohtoshi R."/>
            <person name="Tomita M."/>
            <person name="Numata K."/>
            <person name="Arakawa K."/>
        </authorList>
    </citation>
    <scope>NUCLEOTIDE SEQUENCE [LARGE SCALE GENOMIC DNA]</scope>
</reference>
<gene>
    <name evidence="1" type="ORF">EVAR_6570_1</name>
</gene>
<name>A0A4C1SQG7_EUMVA</name>
<keyword evidence="2" id="KW-1185">Reference proteome</keyword>
<dbReference type="Proteomes" id="UP000299102">
    <property type="component" value="Unassembled WGS sequence"/>
</dbReference>
<dbReference type="AlphaFoldDB" id="A0A4C1SQG7"/>
<organism evidence="1 2">
    <name type="scientific">Eumeta variegata</name>
    <name type="common">Bagworm moth</name>
    <name type="synonym">Eumeta japonica</name>
    <dbReference type="NCBI Taxonomy" id="151549"/>
    <lineage>
        <taxon>Eukaryota</taxon>
        <taxon>Metazoa</taxon>
        <taxon>Ecdysozoa</taxon>
        <taxon>Arthropoda</taxon>
        <taxon>Hexapoda</taxon>
        <taxon>Insecta</taxon>
        <taxon>Pterygota</taxon>
        <taxon>Neoptera</taxon>
        <taxon>Endopterygota</taxon>
        <taxon>Lepidoptera</taxon>
        <taxon>Glossata</taxon>
        <taxon>Ditrysia</taxon>
        <taxon>Tineoidea</taxon>
        <taxon>Psychidae</taxon>
        <taxon>Oiketicinae</taxon>
        <taxon>Eumeta</taxon>
    </lineage>
</organism>
<evidence type="ECO:0000313" key="1">
    <source>
        <dbReference type="EMBL" id="GBP04382.1"/>
    </source>
</evidence>
<dbReference type="EMBL" id="BGZK01000013">
    <property type="protein sequence ID" value="GBP04382.1"/>
    <property type="molecule type" value="Genomic_DNA"/>
</dbReference>
<comment type="caution">
    <text evidence="1">The sequence shown here is derived from an EMBL/GenBank/DDBJ whole genome shotgun (WGS) entry which is preliminary data.</text>
</comment>
<evidence type="ECO:0000313" key="2">
    <source>
        <dbReference type="Proteomes" id="UP000299102"/>
    </source>
</evidence>
<protein>
    <submittedName>
        <fullName evidence="1">Uncharacterized protein</fullName>
    </submittedName>
</protein>
<sequence>MNFLTISQRLCGAVRLRPSKHLVRFVDGARRMGTCAPGRAVTSQPALLNRRGRKRRAARRPAQRLLYDRKRPNCCGESGSSDAHLGNVCRGRLPIEGVTKLKVEPLSDTKPKLLNIKHVTDRHRWRRLLTILIGTNCEDVHVIRKYSRIIDAPAPAASVGGEQTRLLLRALPTPVDVHGYIESRKLRHPRVPAVIAAGTHSRTISKRVGRISSAA</sequence>